<proteinExistence type="predicted"/>
<evidence type="ECO:0000313" key="4">
    <source>
        <dbReference type="Proteomes" id="UP000325440"/>
    </source>
</evidence>
<dbReference type="Proteomes" id="UP000325440">
    <property type="component" value="Unassembled WGS sequence"/>
</dbReference>
<dbReference type="InterPro" id="IPR006797">
    <property type="entry name" value="PRELI/MSF1_dom"/>
</dbReference>
<keyword evidence="1" id="KW-1133">Transmembrane helix</keyword>
<keyword evidence="1" id="KW-0812">Transmembrane</keyword>
<dbReference type="InterPro" id="IPR037365">
    <property type="entry name" value="Slowmo/Ups"/>
</dbReference>
<feature type="transmembrane region" description="Helical" evidence="1">
    <location>
        <begin position="395"/>
        <end position="418"/>
    </location>
</feature>
<dbReference type="PANTHER" id="PTHR11158">
    <property type="entry name" value="MSF1/PX19 RELATED"/>
    <property type="match status" value="1"/>
</dbReference>
<keyword evidence="1" id="KW-0472">Membrane</keyword>
<name>A0A5E4MZ13_9HEMI</name>
<gene>
    <name evidence="3" type="ORF">CINCED_3A011250</name>
</gene>
<reference evidence="3 4" key="1">
    <citation type="submission" date="2019-08" db="EMBL/GenBank/DDBJ databases">
        <authorList>
            <person name="Alioto T."/>
            <person name="Alioto T."/>
            <person name="Gomez Garrido J."/>
        </authorList>
    </citation>
    <scope>NUCLEOTIDE SEQUENCE [LARGE SCALE GENOMIC DNA]</scope>
</reference>
<dbReference type="OrthoDB" id="341300at2759"/>
<dbReference type="EMBL" id="CABPRJ010001426">
    <property type="protein sequence ID" value="VVC35320.1"/>
    <property type="molecule type" value="Genomic_DNA"/>
</dbReference>
<evidence type="ECO:0000256" key="1">
    <source>
        <dbReference type="SAM" id="Phobius"/>
    </source>
</evidence>
<feature type="transmembrane region" description="Helical" evidence="1">
    <location>
        <begin position="487"/>
        <end position="507"/>
    </location>
</feature>
<feature type="transmembrane region" description="Helical" evidence="1">
    <location>
        <begin position="451"/>
        <end position="475"/>
    </location>
</feature>
<dbReference type="AlphaFoldDB" id="A0A5E4MZ13"/>
<evidence type="ECO:0000259" key="2">
    <source>
        <dbReference type="PROSITE" id="PS50904"/>
    </source>
</evidence>
<evidence type="ECO:0000313" key="3">
    <source>
        <dbReference type="EMBL" id="VVC35320.1"/>
    </source>
</evidence>
<organism evidence="3 4">
    <name type="scientific">Cinara cedri</name>
    <dbReference type="NCBI Taxonomy" id="506608"/>
    <lineage>
        <taxon>Eukaryota</taxon>
        <taxon>Metazoa</taxon>
        <taxon>Ecdysozoa</taxon>
        <taxon>Arthropoda</taxon>
        <taxon>Hexapoda</taxon>
        <taxon>Insecta</taxon>
        <taxon>Pterygota</taxon>
        <taxon>Neoptera</taxon>
        <taxon>Paraneoptera</taxon>
        <taxon>Hemiptera</taxon>
        <taxon>Sternorrhyncha</taxon>
        <taxon>Aphidomorpha</taxon>
        <taxon>Aphidoidea</taxon>
        <taxon>Aphididae</taxon>
        <taxon>Lachninae</taxon>
        <taxon>Cinara</taxon>
    </lineage>
</organism>
<dbReference type="PROSITE" id="PS50904">
    <property type="entry name" value="PRELI_MSF1"/>
    <property type="match status" value="1"/>
</dbReference>
<keyword evidence="4" id="KW-1185">Reference proteome</keyword>
<sequence>MVKFFENKSLFSFKWDQVVHGFWHRYPNPESKHVLSEDILHREVIENKLHSIRLFTKTNKLPKWGERFIHTNDVKIVEESILDPSKKTLVTYTRNVGYTSVMGVTEKVIYKVNEENPNTTIAERSVWIESNVYGMSKAIQAFGLQRFKVNSAKAVKGFNYVLNNMYGTNTTSSSGVLLHQKEKLKDALKQSNYKSEILYVQATCFLNCQKFTWMTQERLDVLALQKPYTSRGEVRELGSGVKVVSNGNSTDPTSGAIIVLRPGLHDVWSLSHDTNVTVGNDDDDDDDDRVAVHFAVVFEDRAIIEQQQPKNGDDHGGPCLVMDSQCDVERRTECPIAEERPDEDDRVRCSSNDDLHMCERIIVVFIQLKNYLGAYWLAPWFFVYIYPSILAYESYGFVGSFFYCNIIQILFFIVFEFWDESFNWTPLHDTVKTYSLYIFGSQRLTKSVDELILFWVWVFSWAAVPVTCFINGHFIEIPTERFERLNTYVTIMTTSFITSYIIILLWIDMYLLEVKSNINVENQNANKNISLSNPEFIDDSFEPDDLPDLETVYDEISITNEFKIDNLLPEFSEAINENTIASEESYNNLKIENDEESKEQDIDVISLSSSTISDFDVITEDEINLLK</sequence>
<accession>A0A5E4MZ13</accession>
<feature type="transmembrane region" description="Helical" evidence="1">
    <location>
        <begin position="370"/>
        <end position="389"/>
    </location>
</feature>
<dbReference type="Pfam" id="PF04707">
    <property type="entry name" value="PRELI"/>
    <property type="match status" value="1"/>
</dbReference>
<dbReference type="GO" id="GO:0005758">
    <property type="term" value="C:mitochondrial intermembrane space"/>
    <property type="evidence" value="ECO:0007669"/>
    <property type="project" value="InterPro"/>
</dbReference>
<feature type="domain" description="PRELI/MSF1" evidence="2">
    <location>
        <begin position="2"/>
        <end position="170"/>
    </location>
</feature>
<protein>
    <submittedName>
        <fullName evidence="3">PRELI/MSF1 domain</fullName>
    </submittedName>
</protein>